<dbReference type="Proteomes" id="UP000231019">
    <property type="component" value="Unassembled WGS sequence"/>
</dbReference>
<proteinExistence type="predicted"/>
<comment type="caution">
    <text evidence="3">The sequence shown here is derived from an EMBL/GenBank/DDBJ whole genome shotgun (WGS) entry which is preliminary data.</text>
</comment>
<feature type="coiled-coil region" evidence="1">
    <location>
        <begin position="434"/>
        <end position="465"/>
    </location>
</feature>
<protein>
    <recommendedName>
        <fullName evidence="2">Flagellar Assembly Protein A N-terminal region domain-containing protein</fullName>
    </recommendedName>
</protein>
<accession>A0A2M7G3W9</accession>
<reference evidence="3 4" key="1">
    <citation type="submission" date="2017-09" db="EMBL/GenBank/DDBJ databases">
        <title>Depth-based differentiation of microbial function through sediment-hosted aquifers and enrichment of novel symbionts in the deep terrestrial subsurface.</title>
        <authorList>
            <person name="Probst A.J."/>
            <person name="Ladd B."/>
            <person name="Jarett J.K."/>
            <person name="Geller-Mcgrath D.E."/>
            <person name="Sieber C.M."/>
            <person name="Emerson J.B."/>
            <person name="Anantharaman K."/>
            <person name="Thomas B.C."/>
            <person name="Malmstrom R."/>
            <person name="Stieglmeier M."/>
            <person name="Klingl A."/>
            <person name="Woyke T."/>
            <person name="Ryan C.M."/>
            <person name="Banfield J.F."/>
        </authorList>
    </citation>
    <scope>NUCLEOTIDE SEQUENCE [LARGE SCALE GENOMIC DNA]</scope>
    <source>
        <strain evidence="3">CG17_big_fil_post_rev_8_21_14_2_50_48_46</strain>
    </source>
</reference>
<keyword evidence="1" id="KW-0175">Coiled coil</keyword>
<dbReference type="Pfam" id="PF03961">
    <property type="entry name" value="FapA"/>
    <property type="match status" value="1"/>
</dbReference>
<name>A0A2M7G3W9_9BACT</name>
<evidence type="ECO:0000313" key="3">
    <source>
        <dbReference type="EMBL" id="PIW16517.1"/>
    </source>
</evidence>
<evidence type="ECO:0000313" key="4">
    <source>
        <dbReference type="Proteomes" id="UP000231019"/>
    </source>
</evidence>
<dbReference type="EMBL" id="PFFQ01000037">
    <property type="protein sequence ID" value="PIW16517.1"/>
    <property type="molecule type" value="Genomic_DNA"/>
</dbReference>
<dbReference type="PANTHER" id="PTHR38032:SF1">
    <property type="entry name" value="RNA-BINDING PROTEIN KHPB N-TERMINAL DOMAIN-CONTAINING PROTEIN"/>
    <property type="match status" value="1"/>
</dbReference>
<dbReference type="Pfam" id="PF20250">
    <property type="entry name" value="FapA_N"/>
    <property type="match status" value="1"/>
</dbReference>
<dbReference type="InterPro" id="IPR005646">
    <property type="entry name" value="FapA"/>
</dbReference>
<dbReference type="AlphaFoldDB" id="A0A2M7G3W9"/>
<dbReference type="InterPro" id="IPR046866">
    <property type="entry name" value="FapA_N"/>
</dbReference>
<organism evidence="3 4">
    <name type="scientific">bacterium (Candidatus Blackallbacteria) CG17_big_fil_post_rev_8_21_14_2_50_48_46</name>
    <dbReference type="NCBI Taxonomy" id="2014261"/>
    <lineage>
        <taxon>Bacteria</taxon>
        <taxon>Candidatus Blackallbacteria</taxon>
    </lineage>
</organism>
<feature type="domain" description="Flagellar Assembly Protein A N-terminal region" evidence="2">
    <location>
        <begin position="77"/>
        <end position="247"/>
    </location>
</feature>
<evidence type="ECO:0000256" key="1">
    <source>
        <dbReference type="SAM" id="Coils"/>
    </source>
</evidence>
<dbReference type="InterPro" id="IPR046865">
    <property type="entry name" value="FapA_b_solenoid"/>
</dbReference>
<gene>
    <name evidence="3" type="ORF">COW36_12180</name>
</gene>
<evidence type="ECO:0000259" key="2">
    <source>
        <dbReference type="Pfam" id="PF20250"/>
    </source>
</evidence>
<dbReference type="PANTHER" id="PTHR38032">
    <property type="entry name" value="POLYMERASE-RELATED"/>
    <property type="match status" value="1"/>
</dbReference>
<sequence>MSLSFEHLGSTVLARWEPVPGADPPQGSDLRDFLEEQDFLDFFLFEEIWESFLLKIYQAPQNPLACTIAEARPYQLDLELSKDRMQAWISLTPAYGGQQACLDDLILLLREQRIVYGVLPDILERLIQSEVPVRLLVAQGELPVDGEDAYFEALVEEPPHSGQPLVLSDQRVDFHNLQLMKTVEMGVPLMRRHPPSPGKPGMNLLKRQVPQKKGHDLPFGPSRGAEVAAHDSNLLISSIPGRIRVRSNTVYVEPVFHVAEIGASTGDIYFPGTVLVDGTVFQGYALEALGDILVDGTIEAAWIKSQGHLLARQGMVGNRNSRIVAGQNLESRFIEHSQVLALDSVSVSDIVIHSQVHARNEVKVGFYSGKGQIAGGVVSAGKRIQARIAGSPSNTKTYLKVGMDPVLETQEILLKKRLEYYRQKLDRVGESLVFARVRQNTRELLSALEALREQLLLRVNEISEQLSQIPVSSHTGKIIITDHIYAGVTVTIGGYSRYFDQDFSGATLYVDSQKQEIAIGSVRL</sequence>